<dbReference type="Proteomes" id="UP000464754">
    <property type="component" value="Chromosome"/>
</dbReference>
<dbReference type="EMBL" id="AP019695">
    <property type="protein sequence ID" value="BBK21453.1"/>
    <property type="molecule type" value="Genomic_DNA"/>
</dbReference>
<evidence type="ECO:0000313" key="2">
    <source>
        <dbReference type="Proteomes" id="UP000464754"/>
    </source>
</evidence>
<accession>A0A6N4TFC3</accession>
<protein>
    <submittedName>
        <fullName evidence="1">Uncharacterized protein</fullName>
    </submittedName>
</protein>
<keyword evidence="2" id="KW-1185">Reference proteome</keyword>
<proteinExistence type="predicted"/>
<reference evidence="2" key="1">
    <citation type="submission" date="2019-05" db="EMBL/GenBank/DDBJ databases">
        <title>Complete genome sequencing of Absiella argi strain JCM 30884.</title>
        <authorList>
            <person name="Sakamoto M."/>
            <person name="Murakami T."/>
            <person name="Mori H."/>
        </authorList>
    </citation>
    <scope>NUCLEOTIDE SEQUENCE [LARGE SCALE GENOMIC DNA]</scope>
    <source>
        <strain evidence="2">JCM 30884</strain>
    </source>
</reference>
<organism evidence="1 2">
    <name type="scientific">Amedibacterium intestinale</name>
    <dbReference type="NCBI Taxonomy" id="2583452"/>
    <lineage>
        <taxon>Bacteria</taxon>
        <taxon>Bacillati</taxon>
        <taxon>Bacillota</taxon>
        <taxon>Erysipelotrichia</taxon>
        <taxon>Erysipelotrichales</taxon>
        <taxon>Erysipelotrichaceae</taxon>
        <taxon>Amedibacterium</taxon>
    </lineage>
</organism>
<gene>
    <name evidence="1" type="ORF">Aargi30884_03560</name>
</gene>
<name>A0A6N4TFC3_9FIRM</name>
<dbReference type="KEGG" id="aarg:Aargi30884_03560"/>
<evidence type="ECO:0000313" key="1">
    <source>
        <dbReference type="EMBL" id="BBK21453.1"/>
    </source>
</evidence>
<dbReference type="AlphaFoldDB" id="A0A6N4TFC3"/>
<sequence>MKEELWDIGKMEMKDPWGNMLHVYDMERTICDIVKNQKKIELQVYLQAIKNYFQRKDKNLRKLARYAKKMGIQDKVKDIVYMHMEP</sequence>